<name>A0A9E7EM82_9LILI</name>
<sequence length="133" mass="14593">MLPGVDSVVTVHRWKRRTELIHSAVGSAGTPRNECRVSSDGWLPLTPYSMRSAITSTVTIRCRLCGITIGGNASVRRNACWFPFFYGEDERRPPSLKSSSPATNDPLPLVRGHAFPSSSTGCGSPRIYWKAEV</sequence>
<evidence type="ECO:0000313" key="2">
    <source>
        <dbReference type="EMBL" id="URD79327.1"/>
    </source>
</evidence>
<dbReference type="EMBL" id="CP097503">
    <property type="protein sequence ID" value="URD79327.1"/>
    <property type="molecule type" value="Genomic_DNA"/>
</dbReference>
<proteinExistence type="predicted"/>
<organism evidence="2 3">
    <name type="scientific">Musa troglodytarum</name>
    <name type="common">fe'i banana</name>
    <dbReference type="NCBI Taxonomy" id="320322"/>
    <lineage>
        <taxon>Eukaryota</taxon>
        <taxon>Viridiplantae</taxon>
        <taxon>Streptophyta</taxon>
        <taxon>Embryophyta</taxon>
        <taxon>Tracheophyta</taxon>
        <taxon>Spermatophyta</taxon>
        <taxon>Magnoliopsida</taxon>
        <taxon>Liliopsida</taxon>
        <taxon>Zingiberales</taxon>
        <taxon>Musaceae</taxon>
        <taxon>Musa</taxon>
    </lineage>
</organism>
<evidence type="ECO:0000313" key="3">
    <source>
        <dbReference type="Proteomes" id="UP001055439"/>
    </source>
</evidence>
<reference evidence="2" key="1">
    <citation type="submission" date="2022-05" db="EMBL/GenBank/DDBJ databases">
        <title>The Musa troglodytarum L. genome provides insights into the mechanism of non-climacteric behaviour and enrichment of carotenoids.</title>
        <authorList>
            <person name="Wang J."/>
        </authorList>
    </citation>
    <scope>NUCLEOTIDE SEQUENCE</scope>
    <source>
        <tissue evidence="2">Leaf</tissue>
    </source>
</reference>
<feature type="region of interest" description="Disordered" evidence="1">
    <location>
        <begin position="90"/>
        <end position="123"/>
    </location>
</feature>
<evidence type="ECO:0000256" key="1">
    <source>
        <dbReference type="SAM" id="MobiDB-lite"/>
    </source>
</evidence>
<accession>A0A9E7EM82</accession>
<dbReference type="AlphaFoldDB" id="A0A9E7EM82"/>
<protein>
    <submittedName>
        <fullName evidence="2">Uncharacterized protein</fullName>
    </submittedName>
</protein>
<keyword evidence="3" id="KW-1185">Reference proteome</keyword>
<gene>
    <name evidence="2" type="ORF">MUK42_01570</name>
</gene>
<dbReference type="Proteomes" id="UP001055439">
    <property type="component" value="Chromosome 10"/>
</dbReference>